<keyword evidence="1" id="KW-0472">Membrane</keyword>
<gene>
    <name evidence="2" type="ORF">CAter282_1171</name>
</gene>
<dbReference type="Proteomes" id="UP000071778">
    <property type="component" value="Chromosome"/>
</dbReference>
<feature type="transmembrane region" description="Helical" evidence="1">
    <location>
        <begin position="6"/>
        <end position="29"/>
    </location>
</feature>
<organism evidence="2 3">
    <name type="scientific">Collimonas arenae</name>
    <dbReference type="NCBI Taxonomy" id="279058"/>
    <lineage>
        <taxon>Bacteria</taxon>
        <taxon>Pseudomonadati</taxon>
        <taxon>Pseudomonadota</taxon>
        <taxon>Betaproteobacteria</taxon>
        <taxon>Burkholderiales</taxon>
        <taxon>Oxalobacteraceae</taxon>
        <taxon>Collimonas</taxon>
    </lineage>
</organism>
<protein>
    <submittedName>
        <fullName evidence="2">Putative transmembrane efflux domain protein</fullName>
    </submittedName>
</protein>
<proteinExistence type="predicted"/>
<dbReference type="PATRIC" id="fig|279058.18.peg.1161"/>
<keyword evidence="1 2" id="KW-0812">Transmembrane</keyword>
<dbReference type="AlphaFoldDB" id="A0A127QH75"/>
<keyword evidence="1" id="KW-1133">Transmembrane helix</keyword>
<reference evidence="2 3" key="1">
    <citation type="submission" date="2015-11" db="EMBL/GenBank/DDBJ databases">
        <title>Exploring the genomic traits of fungus-feeding bacterial genus Collimonas.</title>
        <authorList>
            <person name="Song C."/>
            <person name="Schmidt R."/>
            <person name="de Jager V."/>
            <person name="Krzyzanowska D."/>
            <person name="Jongedijk E."/>
            <person name="Cankar K."/>
            <person name="Beekwilder J."/>
            <person name="van Veen A."/>
            <person name="de Boer W."/>
            <person name="van Veen J.A."/>
            <person name="Garbeva P."/>
        </authorList>
    </citation>
    <scope>NUCLEOTIDE SEQUENCE [LARGE SCALE GENOMIC DNA]</scope>
    <source>
        <strain evidence="2 3">Ter282</strain>
    </source>
</reference>
<sequence length="55" mass="5566">MGGGLIVSHLGLMATPWIGAIVVLAALGLTSLAGRLDRRDGISPLARPQHAVAGH</sequence>
<name>A0A127QH75_9BURK</name>
<evidence type="ECO:0000256" key="1">
    <source>
        <dbReference type="SAM" id="Phobius"/>
    </source>
</evidence>
<dbReference type="EMBL" id="CP013235">
    <property type="protein sequence ID" value="AMP08962.1"/>
    <property type="molecule type" value="Genomic_DNA"/>
</dbReference>
<evidence type="ECO:0000313" key="3">
    <source>
        <dbReference type="Proteomes" id="UP000071778"/>
    </source>
</evidence>
<keyword evidence="3" id="KW-1185">Reference proteome</keyword>
<accession>A0A127QH75</accession>
<evidence type="ECO:0000313" key="2">
    <source>
        <dbReference type="EMBL" id="AMP08962.1"/>
    </source>
</evidence>